<reference evidence="8 9" key="1">
    <citation type="submission" date="2021-12" db="EMBL/GenBank/DDBJ databases">
        <title>Discovery of the Pendulisporaceae a myxobacterial family with distinct sporulation behavior and unique specialized metabolism.</title>
        <authorList>
            <person name="Garcia R."/>
            <person name="Popoff A."/>
            <person name="Bader C.D."/>
            <person name="Loehr J."/>
            <person name="Walesch S."/>
            <person name="Walt C."/>
            <person name="Boldt J."/>
            <person name="Bunk B."/>
            <person name="Haeckl F.J.F.P.J."/>
            <person name="Gunesch A.P."/>
            <person name="Birkelbach J."/>
            <person name="Nuebel U."/>
            <person name="Pietschmann T."/>
            <person name="Bach T."/>
            <person name="Mueller R."/>
        </authorList>
    </citation>
    <scope>NUCLEOTIDE SEQUENCE [LARGE SCALE GENOMIC DNA]</scope>
    <source>
        <strain evidence="8 9">MSr12523</strain>
    </source>
</reference>
<name>A0ABZ2KSV1_9BACT</name>
<dbReference type="PANTHER" id="PTHR12815">
    <property type="entry name" value="SORTING AND ASSEMBLY MACHINERY SAMM50 PROTEIN FAMILY MEMBER"/>
    <property type="match status" value="1"/>
</dbReference>
<protein>
    <submittedName>
        <fullName evidence="8">BamA/TamA family outer membrane protein</fullName>
    </submittedName>
</protein>
<organism evidence="8 9">
    <name type="scientific">Pendulispora brunnea</name>
    <dbReference type="NCBI Taxonomy" id="2905690"/>
    <lineage>
        <taxon>Bacteria</taxon>
        <taxon>Pseudomonadati</taxon>
        <taxon>Myxococcota</taxon>
        <taxon>Myxococcia</taxon>
        <taxon>Myxococcales</taxon>
        <taxon>Sorangiineae</taxon>
        <taxon>Pendulisporaceae</taxon>
        <taxon>Pendulispora</taxon>
    </lineage>
</organism>
<dbReference type="PROSITE" id="PS51779">
    <property type="entry name" value="POTRA"/>
    <property type="match status" value="1"/>
</dbReference>
<evidence type="ECO:0000256" key="3">
    <source>
        <dbReference type="ARBA" id="ARBA00022692"/>
    </source>
</evidence>
<feature type="compositionally biased region" description="Pro residues" evidence="5">
    <location>
        <begin position="72"/>
        <end position="81"/>
    </location>
</feature>
<keyword evidence="9" id="KW-1185">Reference proteome</keyword>
<dbReference type="InterPro" id="IPR034746">
    <property type="entry name" value="POTRA"/>
</dbReference>
<sequence length="574" mass="62589">MRKLAMALALQVAAAAMTAATAHAQPVRTWGGERTPPEPSSDAPPAPTAPPAPPPPPPPTTVGTPVEGSTRPEPPPVPKPPASKGNDDPQHTAPAEPTTPTTEEEEEARSQAIVHTPGHIGLRYKLEGVEVQGNTTTLSRVVLRYVRFKAGDTLDVDDKELSVTRFRLLGTGFFRDVQLSLRRGSRRGYAVLVVSVVERNTIVVNDIWLGLSADAEPDGRARPLTAYGGLDVSERNLAGTGITLGGAMALADRQLALRTRFSDPQFRGTPWMANVELLYNNAKDFFGNRDALVDDPQADVRQDFAVAAYRRFGGSVGVGHDLGTTTQLFLDYRFEKIDANLPRAASHVRGRDVEPIDFHIHGGSSLISTLRATMVHDTRDEPFLPTRGTHMALLSELSLSPLGTDYPYAKVQVRASHWFPLSWGHVLRLEGFAGSIFGDAPLFERFYVGDFTDLLPDRVLDLNFDRRAAPNFLDTSIQEVRYGTYAAKVNVEYRIPLYRGTRSIYGIDLFGSFGIYGLTDDLNLRQPPSGYSGFSKVPIDLTFNAGLRIETNVGGFAFGIANLVGFIPVRSEGN</sequence>
<dbReference type="InterPro" id="IPR000184">
    <property type="entry name" value="Bac_surfAg_D15"/>
</dbReference>
<dbReference type="InterPro" id="IPR039910">
    <property type="entry name" value="D15-like"/>
</dbReference>
<dbReference type="Pfam" id="PF01103">
    <property type="entry name" value="Omp85"/>
    <property type="match status" value="1"/>
</dbReference>
<evidence type="ECO:0000256" key="2">
    <source>
        <dbReference type="ARBA" id="ARBA00022452"/>
    </source>
</evidence>
<keyword evidence="2" id="KW-1134">Transmembrane beta strand</keyword>
<evidence type="ECO:0000313" key="8">
    <source>
        <dbReference type="EMBL" id="WXB00131.1"/>
    </source>
</evidence>
<accession>A0ABZ2KSV1</accession>
<keyword evidence="4" id="KW-0472">Membrane</keyword>
<gene>
    <name evidence="8" type="ORF">LZC95_25365</name>
</gene>
<dbReference type="Proteomes" id="UP001379533">
    <property type="component" value="Chromosome"/>
</dbReference>
<dbReference type="Gene3D" id="3.10.20.310">
    <property type="entry name" value="membrane protein fhac"/>
    <property type="match status" value="1"/>
</dbReference>
<feature type="domain" description="POTRA" evidence="7">
    <location>
        <begin position="124"/>
        <end position="199"/>
    </location>
</feature>
<evidence type="ECO:0000256" key="4">
    <source>
        <dbReference type="ARBA" id="ARBA00023136"/>
    </source>
</evidence>
<dbReference type="PANTHER" id="PTHR12815:SF18">
    <property type="entry name" value="SORTING AND ASSEMBLY MACHINERY COMPONENT 50 HOMOLOG"/>
    <property type="match status" value="1"/>
</dbReference>
<feature type="signal peptide" evidence="6">
    <location>
        <begin position="1"/>
        <end position="24"/>
    </location>
</feature>
<keyword evidence="3" id="KW-0812">Transmembrane</keyword>
<feature type="region of interest" description="Disordered" evidence="5">
    <location>
        <begin position="23"/>
        <end position="110"/>
    </location>
</feature>
<evidence type="ECO:0000259" key="7">
    <source>
        <dbReference type="PROSITE" id="PS51779"/>
    </source>
</evidence>
<dbReference type="RefSeq" id="WP_394850773.1">
    <property type="nucleotide sequence ID" value="NZ_CP089982.1"/>
</dbReference>
<evidence type="ECO:0000256" key="1">
    <source>
        <dbReference type="ARBA" id="ARBA00004370"/>
    </source>
</evidence>
<proteinExistence type="predicted"/>
<evidence type="ECO:0000256" key="6">
    <source>
        <dbReference type="SAM" id="SignalP"/>
    </source>
</evidence>
<feature type="compositionally biased region" description="Pro residues" evidence="5">
    <location>
        <begin position="37"/>
        <end position="60"/>
    </location>
</feature>
<dbReference type="EMBL" id="CP089982">
    <property type="protein sequence ID" value="WXB00131.1"/>
    <property type="molecule type" value="Genomic_DNA"/>
</dbReference>
<dbReference type="Gene3D" id="2.40.160.50">
    <property type="entry name" value="membrane protein fhac: a member of the omp85/tpsb transporter family"/>
    <property type="match status" value="1"/>
</dbReference>
<feature type="chain" id="PRO_5047236068" evidence="6">
    <location>
        <begin position="25"/>
        <end position="574"/>
    </location>
</feature>
<keyword evidence="6" id="KW-0732">Signal</keyword>
<evidence type="ECO:0000313" key="9">
    <source>
        <dbReference type="Proteomes" id="UP001379533"/>
    </source>
</evidence>
<comment type="subcellular location">
    <subcellularLocation>
        <location evidence="1">Membrane</location>
    </subcellularLocation>
</comment>
<evidence type="ECO:0000256" key="5">
    <source>
        <dbReference type="SAM" id="MobiDB-lite"/>
    </source>
</evidence>
<feature type="compositionally biased region" description="Low complexity" evidence="5">
    <location>
        <begin position="92"/>
        <end position="101"/>
    </location>
</feature>